<sequence>MSIIHLASTPDVAESNNFSARDSCCSPREFVAFSLLDYPAAALVALLASPRAPLIDLSYVEDASGSGLLHEVARRRDLRLLELSR</sequence>
<dbReference type="EMBL" id="JARJLG010000192">
    <property type="protein sequence ID" value="KAJ7730273.1"/>
    <property type="molecule type" value="Genomic_DNA"/>
</dbReference>
<accession>A0AAD7MSP0</accession>
<proteinExistence type="predicted"/>
<evidence type="ECO:0000313" key="2">
    <source>
        <dbReference type="Proteomes" id="UP001215280"/>
    </source>
</evidence>
<evidence type="ECO:0000313" key="1">
    <source>
        <dbReference type="EMBL" id="KAJ7730273.1"/>
    </source>
</evidence>
<dbReference type="Proteomes" id="UP001215280">
    <property type="component" value="Unassembled WGS sequence"/>
</dbReference>
<reference evidence="1" key="1">
    <citation type="submission" date="2023-03" db="EMBL/GenBank/DDBJ databases">
        <title>Massive genome expansion in bonnet fungi (Mycena s.s.) driven by repeated elements and novel gene families across ecological guilds.</title>
        <authorList>
            <consortium name="Lawrence Berkeley National Laboratory"/>
            <person name="Harder C.B."/>
            <person name="Miyauchi S."/>
            <person name="Viragh M."/>
            <person name="Kuo A."/>
            <person name="Thoen E."/>
            <person name="Andreopoulos B."/>
            <person name="Lu D."/>
            <person name="Skrede I."/>
            <person name="Drula E."/>
            <person name="Henrissat B."/>
            <person name="Morin E."/>
            <person name="Kohler A."/>
            <person name="Barry K."/>
            <person name="LaButti K."/>
            <person name="Morin E."/>
            <person name="Salamov A."/>
            <person name="Lipzen A."/>
            <person name="Mereny Z."/>
            <person name="Hegedus B."/>
            <person name="Baldrian P."/>
            <person name="Stursova M."/>
            <person name="Weitz H."/>
            <person name="Taylor A."/>
            <person name="Grigoriev I.V."/>
            <person name="Nagy L.G."/>
            <person name="Martin F."/>
            <person name="Kauserud H."/>
        </authorList>
    </citation>
    <scope>NUCLEOTIDE SEQUENCE</scope>
    <source>
        <strain evidence="1">CBHHK188m</strain>
    </source>
</reference>
<dbReference type="AlphaFoldDB" id="A0AAD7MSP0"/>
<keyword evidence="2" id="KW-1185">Reference proteome</keyword>
<protein>
    <submittedName>
        <fullName evidence="1">Uncharacterized protein</fullName>
    </submittedName>
</protein>
<gene>
    <name evidence="1" type="ORF">DFH07DRAFT_969264</name>
</gene>
<name>A0AAD7MSP0_9AGAR</name>
<organism evidence="1 2">
    <name type="scientific">Mycena maculata</name>
    <dbReference type="NCBI Taxonomy" id="230809"/>
    <lineage>
        <taxon>Eukaryota</taxon>
        <taxon>Fungi</taxon>
        <taxon>Dikarya</taxon>
        <taxon>Basidiomycota</taxon>
        <taxon>Agaricomycotina</taxon>
        <taxon>Agaricomycetes</taxon>
        <taxon>Agaricomycetidae</taxon>
        <taxon>Agaricales</taxon>
        <taxon>Marasmiineae</taxon>
        <taxon>Mycenaceae</taxon>
        <taxon>Mycena</taxon>
    </lineage>
</organism>
<comment type="caution">
    <text evidence="1">The sequence shown here is derived from an EMBL/GenBank/DDBJ whole genome shotgun (WGS) entry which is preliminary data.</text>
</comment>